<dbReference type="PRINTS" id="PR00081">
    <property type="entry name" value="GDHRDH"/>
</dbReference>
<dbReference type="EMBL" id="JAUSUT010000001">
    <property type="protein sequence ID" value="MDQ0382813.1"/>
    <property type="molecule type" value="Genomic_DNA"/>
</dbReference>
<organism evidence="3 4">
    <name type="scientific">Amycolatopsis thermophila</name>
    <dbReference type="NCBI Taxonomy" id="206084"/>
    <lineage>
        <taxon>Bacteria</taxon>
        <taxon>Bacillati</taxon>
        <taxon>Actinomycetota</taxon>
        <taxon>Actinomycetes</taxon>
        <taxon>Pseudonocardiales</taxon>
        <taxon>Pseudonocardiaceae</taxon>
        <taxon>Amycolatopsis</taxon>
    </lineage>
</organism>
<dbReference type="InterPro" id="IPR020904">
    <property type="entry name" value="Sc_DH/Rdtase_CS"/>
</dbReference>
<evidence type="ECO:0000313" key="4">
    <source>
        <dbReference type="Proteomes" id="UP001229651"/>
    </source>
</evidence>
<gene>
    <name evidence="3" type="ORF">FB470_006807</name>
</gene>
<dbReference type="SUPFAM" id="SSF51735">
    <property type="entry name" value="NAD(P)-binding Rossmann-fold domains"/>
    <property type="match status" value="1"/>
</dbReference>
<comment type="similarity">
    <text evidence="1">Belongs to the short-chain dehydrogenases/reductases (SDR) family.</text>
</comment>
<dbReference type="PANTHER" id="PTHR24321:SF8">
    <property type="entry name" value="ESTRADIOL 17-BETA-DEHYDROGENASE 8-RELATED"/>
    <property type="match status" value="1"/>
</dbReference>
<dbReference type="RefSeq" id="WP_306998315.1">
    <property type="nucleotide sequence ID" value="NZ_JAUSUT010000001.1"/>
</dbReference>
<dbReference type="PANTHER" id="PTHR24321">
    <property type="entry name" value="DEHYDROGENASES, SHORT CHAIN"/>
    <property type="match status" value="1"/>
</dbReference>
<keyword evidence="4" id="KW-1185">Reference proteome</keyword>
<sequence length="258" mass="25729">MTGGEKVAVVTGGASGIGLAIVECLAGSGFRVLVADVSGKESEVAAGLGAGVEAIHVDVTSPGDVKAMVEAALDGWGRLDGLVNVAGTCPNFDLIGDCPVEAYDLIMDVNLKGTFLAIKYAAPVMAAGGGGSIVNIASAGGIGGVARMGAYCAAKAGVIQLTKVAAIEYGLQDVRVNAVCPGTTLTPMAENFFTSMPGQREEVEAATALGRLGKPSDVAEVAAFLLSDAASYVTGTAVPVEGGRLASPVSRQLARVES</sequence>
<dbReference type="Pfam" id="PF13561">
    <property type="entry name" value="adh_short_C2"/>
    <property type="match status" value="1"/>
</dbReference>
<accession>A0ABU0F5M9</accession>
<evidence type="ECO:0000256" key="2">
    <source>
        <dbReference type="ARBA" id="ARBA00023002"/>
    </source>
</evidence>
<dbReference type="PRINTS" id="PR00080">
    <property type="entry name" value="SDRFAMILY"/>
</dbReference>
<dbReference type="CDD" id="cd05233">
    <property type="entry name" value="SDR_c"/>
    <property type="match status" value="1"/>
</dbReference>
<dbReference type="Proteomes" id="UP001229651">
    <property type="component" value="Unassembled WGS sequence"/>
</dbReference>
<evidence type="ECO:0000313" key="3">
    <source>
        <dbReference type="EMBL" id="MDQ0382813.1"/>
    </source>
</evidence>
<reference evidence="3 4" key="1">
    <citation type="submission" date="2023-07" db="EMBL/GenBank/DDBJ databases">
        <title>Sequencing the genomes of 1000 actinobacteria strains.</title>
        <authorList>
            <person name="Klenk H.-P."/>
        </authorList>
    </citation>
    <scope>NUCLEOTIDE SEQUENCE [LARGE SCALE GENOMIC DNA]</scope>
    <source>
        <strain evidence="3 4">DSM 45805</strain>
    </source>
</reference>
<protein>
    <submittedName>
        <fullName evidence="3">NAD(P)-dependent dehydrogenase (Short-subunit alcohol dehydrogenase family)</fullName>
    </submittedName>
</protein>
<dbReference type="InterPro" id="IPR036291">
    <property type="entry name" value="NAD(P)-bd_dom_sf"/>
</dbReference>
<dbReference type="InterPro" id="IPR002347">
    <property type="entry name" value="SDR_fam"/>
</dbReference>
<dbReference type="Gene3D" id="3.40.50.720">
    <property type="entry name" value="NAD(P)-binding Rossmann-like Domain"/>
    <property type="match status" value="1"/>
</dbReference>
<evidence type="ECO:0000256" key="1">
    <source>
        <dbReference type="ARBA" id="ARBA00006484"/>
    </source>
</evidence>
<keyword evidence="2" id="KW-0560">Oxidoreductase</keyword>
<name>A0ABU0F5M9_9PSEU</name>
<comment type="caution">
    <text evidence="3">The sequence shown here is derived from an EMBL/GenBank/DDBJ whole genome shotgun (WGS) entry which is preliminary data.</text>
</comment>
<proteinExistence type="inferred from homology"/>
<dbReference type="PROSITE" id="PS00061">
    <property type="entry name" value="ADH_SHORT"/>
    <property type="match status" value="1"/>
</dbReference>
<dbReference type="NCBIfam" id="NF005559">
    <property type="entry name" value="PRK07231.1"/>
    <property type="match status" value="1"/>
</dbReference>